<dbReference type="GO" id="GO:0016757">
    <property type="term" value="F:glycosyltransferase activity"/>
    <property type="evidence" value="ECO:0007669"/>
    <property type="project" value="UniProtKB-ARBA"/>
</dbReference>
<dbReference type="AlphaFoldDB" id="A0A842HHY5"/>
<feature type="domain" description="Glycosyltransferase subfamily 4-like N-terminal" evidence="1">
    <location>
        <begin position="20"/>
        <end position="183"/>
    </location>
</feature>
<evidence type="ECO:0000259" key="1">
    <source>
        <dbReference type="Pfam" id="PF13579"/>
    </source>
</evidence>
<comment type="caution">
    <text evidence="2">The sequence shown here is derived from an EMBL/GenBank/DDBJ whole genome shotgun (WGS) entry which is preliminary data.</text>
</comment>
<dbReference type="Pfam" id="PF13579">
    <property type="entry name" value="Glyco_trans_4_4"/>
    <property type="match status" value="1"/>
</dbReference>
<gene>
    <name evidence="2" type="ORF">H5P28_15175</name>
</gene>
<evidence type="ECO:0000313" key="2">
    <source>
        <dbReference type="EMBL" id="MBC2595608.1"/>
    </source>
</evidence>
<protein>
    <recommendedName>
        <fullName evidence="1">Glycosyltransferase subfamily 4-like N-terminal domain-containing protein</fullName>
    </recommendedName>
</protein>
<dbReference type="EMBL" id="JACHVB010000044">
    <property type="protein sequence ID" value="MBC2595608.1"/>
    <property type="molecule type" value="Genomic_DNA"/>
</dbReference>
<sequence>MRCTIVNRVIHADSNTEWHHATELADYLARRGITVTRVALREPGQPDAPAERNLHLLPRHYSGKHKIRRLLASLLEGRRLIRHALKLDHGPIICMTDPPLLNFWMARETRRRQIPWIYWSLDLYPEAFAAAGLVRRSSPFYRYLQKTVEGNAPSHLLALGPQQAAHIRQQYTPSPGASILPCGIARTPDPAAAPEWARAEGKIILGYVGNLGEAHSDTFVEAALSCLDPKRHRFILAASGAKSARLRELAKDMPAVITLDSVPREHLRFIDIHLVTLLPHWDHICVPSKAVSAVCEGGSILFHGSRENDNWKLLHDAGWRLPPEEKPTSAMKAFFEKLSPGSLREKQQAARKLSSDLLAIRDRAFDDIYRKVKELQ</sequence>
<evidence type="ECO:0000313" key="3">
    <source>
        <dbReference type="Proteomes" id="UP000546464"/>
    </source>
</evidence>
<dbReference type="InterPro" id="IPR028098">
    <property type="entry name" value="Glyco_trans_4-like_N"/>
</dbReference>
<dbReference type="Gene3D" id="3.40.50.2000">
    <property type="entry name" value="Glycogen Phosphorylase B"/>
    <property type="match status" value="2"/>
</dbReference>
<keyword evidence="3" id="KW-1185">Reference proteome</keyword>
<proteinExistence type="predicted"/>
<dbReference type="RefSeq" id="WP_185676561.1">
    <property type="nucleotide sequence ID" value="NZ_JACHVB010000044.1"/>
</dbReference>
<dbReference type="Proteomes" id="UP000546464">
    <property type="component" value="Unassembled WGS sequence"/>
</dbReference>
<reference evidence="2 3" key="1">
    <citation type="submission" date="2020-07" db="EMBL/GenBank/DDBJ databases">
        <authorList>
            <person name="Feng X."/>
        </authorList>
    </citation>
    <scope>NUCLEOTIDE SEQUENCE [LARGE SCALE GENOMIC DNA]</scope>
    <source>
        <strain evidence="2 3">JCM31066</strain>
    </source>
</reference>
<name>A0A842HHY5_9BACT</name>
<organism evidence="2 3">
    <name type="scientific">Ruficoccus amylovorans</name>
    <dbReference type="NCBI Taxonomy" id="1804625"/>
    <lineage>
        <taxon>Bacteria</taxon>
        <taxon>Pseudomonadati</taxon>
        <taxon>Verrucomicrobiota</taxon>
        <taxon>Opitutia</taxon>
        <taxon>Puniceicoccales</taxon>
        <taxon>Cerasicoccaceae</taxon>
        <taxon>Ruficoccus</taxon>
    </lineage>
</organism>
<accession>A0A842HHY5</accession>
<dbReference type="SUPFAM" id="SSF53756">
    <property type="entry name" value="UDP-Glycosyltransferase/glycogen phosphorylase"/>
    <property type="match status" value="1"/>
</dbReference>